<name>A0ABS5J4H3_9BACT</name>
<dbReference type="EMBL" id="JAGTXB010000012">
    <property type="protein sequence ID" value="MBS0030045.1"/>
    <property type="molecule type" value="Genomic_DNA"/>
</dbReference>
<reference evidence="1 2" key="1">
    <citation type="submission" date="2021-04" db="EMBL/GenBank/DDBJ databases">
        <title>Chitinophaga sp. nov., isolated from the rhizosphere soil.</title>
        <authorList>
            <person name="He S."/>
        </authorList>
    </citation>
    <scope>NUCLEOTIDE SEQUENCE [LARGE SCALE GENOMIC DNA]</scope>
    <source>
        <strain evidence="1 2">2R12</strain>
    </source>
</reference>
<gene>
    <name evidence="1" type="ORF">KE626_22155</name>
</gene>
<dbReference type="RefSeq" id="WP_211975186.1">
    <property type="nucleotide sequence ID" value="NZ_CBFHAM010000045.1"/>
</dbReference>
<dbReference type="Proteomes" id="UP000676386">
    <property type="component" value="Unassembled WGS sequence"/>
</dbReference>
<accession>A0ABS5J4H3</accession>
<proteinExistence type="predicted"/>
<evidence type="ECO:0000313" key="2">
    <source>
        <dbReference type="Proteomes" id="UP000676386"/>
    </source>
</evidence>
<protein>
    <submittedName>
        <fullName evidence="1">Uncharacterized protein</fullName>
    </submittedName>
</protein>
<keyword evidence="2" id="KW-1185">Reference proteome</keyword>
<evidence type="ECO:0000313" key="1">
    <source>
        <dbReference type="EMBL" id="MBS0030045.1"/>
    </source>
</evidence>
<sequence>MLQNRVNPFGQIIKTSARGAWMGNRGVLHDDQQQIRRTYKTIAWITCLLQFKNWKRTVMTPRRYTELFFMDEATAFSAGHRLCFECRRKDYDRFKSCWLKGNAAYGFDDSASIKEIDKILQQERIDPQGNKVSYMDGVGNLPDGSFIVYHDQPYVIVKPAMYAWSPAGYTAREALPPPEETVKVLTPLSIVNTFRAGYVPEILLPEVLQ</sequence>
<organism evidence="1 2">
    <name type="scientific">Chitinophaga hostae</name>
    <dbReference type="NCBI Taxonomy" id="2831022"/>
    <lineage>
        <taxon>Bacteria</taxon>
        <taxon>Pseudomonadati</taxon>
        <taxon>Bacteroidota</taxon>
        <taxon>Chitinophagia</taxon>
        <taxon>Chitinophagales</taxon>
        <taxon>Chitinophagaceae</taxon>
        <taxon>Chitinophaga</taxon>
    </lineage>
</organism>
<comment type="caution">
    <text evidence="1">The sequence shown here is derived from an EMBL/GenBank/DDBJ whole genome shotgun (WGS) entry which is preliminary data.</text>
</comment>